<dbReference type="PANTHER" id="PTHR42811">
    <property type="entry name" value="SERINE ACETYLTRANSFERASE"/>
    <property type="match status" value="1"/>
</dbReference>
<keyword evidence="2" id="KW-0808">Transferase</keyword>
<dbReference type="AlphaFoldDB" id="A0A7J6X7C4"/>
<evidence type="ECO:0000313" key="2">
    <source>
        <dbReference type="EMBL" id="KAF5205303.1"/>
    </source>
</evidence>
<dbReference type="Pfam" id="PF06426">
    <property type="entry name" value="SATase_N"/>
    <property type="match status" value="1"/>
</dbReference>
<organism evidence="2 3">
    <name type="scientific">Thalictrum thalictroides</name>
    <name type="common">Rue-anemone</name>
    <name type="synonym">Anemone thalictroides</name>
    <dbReference type="NCBI Taxonomy" id="46969"/>
    <lineage>
        <taxon>Eukaryota</taxon>
        <taxon>Viridiplantae</taxon>
        <taxon>Streptophyta</taxon>
        <taxon>Embryophyta</taxon>
        <taxon>Tracheophyta</taxon>
        <taxon>Spermatophyta</taxon>
        <taxon>Magnoliopsida</taxon>
        <taxon>Ranunculales</taxon>
        <taxon>Ranunculaceae</taxon>
        <taxon>Thalictroideae</taxon>
        <taxon>Thalictrum</taxon>
    </lineage>
</organism>
<dbReference type="EMBL" id="JABWDY010004257">
    <property type="protein sequence ID" value="KAF5205303.1"/>
    <property type="molecule type" value="Genomic_DNA"/>
</dbReference>
<comment type="caution">
    <text evidence="2">The sequence shown here is derived from an EMBL/GenBank/DDBJ whole genome shotgun (WGS) entry which is preliminary data.</text>
</comment>
<gene>
    <name evidence="2" type="ORF">FRX31_005110</name>
</gene>
<dbReference type="Gene3D" id="1.10.3130.10">
    <property type="entry name" value="serine acetyltransferase, domain 1"/>
    <property type="match status" value="1"/>
</dbReference>
<dbReference type="InterPro" id="IPR042122">
    <property type="entry name" value="Ser_AcTrfase_N_sf"/>
</dbReference>
<evidence type="ECO:0000313" key="3">
    <source>
        <dbReference type="Proteomes" id="UP000554482"/>
    </source>
</evidence>
<proteinExistence type="predicted"/>
<protein>
    <submittedName>
        <fullName evidence="2">Serine acetyltransferase 5-like</fullName>
    </submittedName>
</protein>
<name>A0A7J6X7C4_THATH</name>
<evidence type="ECO:0000259" key="1">
    <source>
        <dbReference type="SMART" id="SM00971"/>
    </source>
</evidence>
<sequence length="97" mass="10732">MPGGELHYPISPSTTDLAEDESWVWTQIKAEARRDAESEPALASYLYSTILCHSSLDRSISFHLANKLCSTTLVSTLLYDLFLNSFSTDSSLRSATV</sequence>
<feature type="domain" description="Serine acetyltransferase N-terminal" evidence="1">
    <location>
        <begin position="24"/>
        <end position="97"/>
    </location>
</feature>
<feature type="non-terminal residue" evidence="2">
    <location>
        <position position="97"/>
    </location>
</feature>
<dbReference type="GO" id="GO:0006535">
    <property type="term" value="P:cysteine biosynthetic process from serine"/>
    <property type="evidence" value="ECO:0007669"/>
    <property type="project" value="InterPro"/>
</dbReference>
<dbReference type="InterPro" id="IPR010493">
    <property type="entry name" value="Ser_AcTrfase_N"/>
</dbReference>
<accession>A0A7J6X7C4</accession>
<dbReference type="Proteomes" id="UP000554482">
    <property type="component" value="Unassembled WGS sequence"/>
</dbReference>
<dbReference type="GO" id="GO:0009001">
    <property type="term" value="F:serine O-acetyltransferase activity"/>
    <property type="evidence" value="ECO:0007669"/>
    <property type="project" value="InterPro"/>
</dbReference>
<dbReference type="GO" id="GO:0005737">
    <property type="term" value="C:cytoplasm"/>
    <property type="evidence" value="ECO:0007669"/>
    <property type="project" value="InterPro"/>
</dbReference>
<dbReference type="SMART" id="SM00971">
    <property type="entry name" value="SATase_N"/>
    <property type="match status" value="1"/>
</dbReference>
<keyword evidence="3" id="KW-1185">Reference proteome</keyword>
<reference evidence="2 3" key="1">
    <citation type="submission" date="2020-06" db="EMBL/GenBank/DDBJ databases">
        <title>Transcriptomic and genomic resources for Thalictrum thalictroides and T. hernandezii: Facilitating candidate gene discovery in an emerging model plant lineage.</title>
        <authorList>
            <person name="Arias T."/>
            <person name="Riano-Pachon D.M."/>
            <person name="Di Stilio V.S."/>
        </authorList>
    </citation>
    <scope>NUCLEOTIDE SEQUENCE [LARGE SCALE GENOMIC DNA]</scope>
    <source>
        <strain evidence="3">cv. WT478/WT964</strain>
        <tissue evidence="2">Leaves</tissue>
    </source>
</reference>
<dbReference type="OrthoDB" id="25818at2759"/>